<accession>A0A448WXL0</accession>
<name>A0A448WXL0_9PLAT</name>
<evidence type="ECO:0000313" key="2">
    <source>
        <dbReference type="EMBL" id="VEL22755.1"/>
    </source>
</evidence>
<evidence type="ECO:0000256" key="1">
    <source>
        <dbReference type="SAM" id="SignalP"/>
    </source>
</evidence>
<sequence>MHLLHSIICLTVLCLATIASSPATFSVSRNSGHLSTQSSPLRNSPNAELLSQLFQDPRVLNCLDRNCDSPMQACEWSCNRTDHSEGMNNDAADDDAPLDPVWTRETRGSCLRHCRRRAEECIYGCIARIF</sequence>
<keyword evidence="1" id="KW-0732">Signal</keyword>
<dbReference type="AlphaFoldDB" id="A0A448WXL0"/>
<proteinExistence type="predicted"/>
<evidence type="ECO:0000313" key="3">
    <source>
        <dbReference type="Proteomes" id="UP000784294"/>
    </source>
</evidence>
<dbReference type="Proteomes" id="UP000784294">
    <property type="component" value="Unassembled WGS sequence"/>
</dbReference>
<reference evidence="2" key="1">
    <citation type="submission" date="2018-11" db="EMBL/GenBank/DDBJ databases">
        <authorList>
            <consortium name="Pathogen Informatics"/>
        </authorList>
    </citation>
    <scope>NUCLEOTIDE SEQUENCE</scope>
</reference>
<comment type="caution">
    <text evidence="2">The sequence shown here is derived from an EMBL/GenBank/DDBJ whole genome shotgun (WGS) entry which is preliminary data.</text>
</comment>
<dbReference type="EMBL" id="CAAALY010058226">
    <property type="protein sequence ID" value="VEL22755.1"/>
    <property type="molecule type" value="Genomic_DNA"/>
</dbReference>
<organism evidence="2 3">
    <name type="scientific">Protopolystoma xenopodis</name>
    <dbReference type="NCBI Taxonomy" id="117903"/>
    <lineage>
        <taxon>Eukaryota</taxon>
        <taxon>Metazoa</taxon>
        <taxon>Spiralia</taxon>
        <taxon>Lophotrochozoa</taxon>
        <taxon>Platyhelminthes</taxon>
        <taxon>Monogenea</taxon>
        <taxon>Polyopisthocotylea</taxon>
        <taxon>Polystomatidea</taxon>
        <taxon>Polystomatidae</taxon>
        <taxon>Protopolystoma</taxon>
    </lineage>
</organism>
<keyword evidence="3" id="KW-1185">Reference proteome</keyword>
<protein>
    <submittedName>
        <fullName evidence="2">Uncharacterized protein</fullName>
    </submittedName>
</protein>
<feature type="chain" id="PRO_5019094528" evidence="1">
    <location>
        <begin position="20"/>
        <end position="130"/>
    </location>
</feature>
<feature type="signal peptide" evidence="1">
    <location>
        <begin position="1"/>
        <end position="19"/>
    </location>
</feature>
<gene>
    <name evidence="2" type="ORF">PXEA_LOCUS16195</name>
</gene>